<name>A0AAD4T7C1_9MAGN</name>
<dbReference type="Proteomes" id="UP001202328">
    <property type="component" value="Unassembled WGS sequence"/>
</dbReference>
<dbReference type="EMBL" id="JAJJMB010004025">
    <property type="protein sequence ID" value="KAI3944735.1"/>
    <property type="molecule type" value="Genomic_DNA"/>
</dbReference>
<comment type="caution">
    <text evidence="1">The sequence shown here is derived from an EMBL/GenBank/DDBJ whole genome shotgun (WGS) entry which is preliminary data.</text>
</comment>
<reference evidence="1" key="1">
    <citation type="submission" date="2022-04" db="EMBL/GenBank/DDBJ databases">
        <title>A functionally conserved STORR gene fusion in Papaver species that diverged 16.8 million years ago.</title>
        <authorList>
            <person name="Catania T."/>
        </authorList>
    </citation>
    <scope>NUCLEOTIDE SEQUENCE</scope>
    <source>
        <strain evidence="1">S-188037</strain>
    </source>
</reference>
<accession>A0AAD4T7C1</accession>
<keyword evidence="2" id="KW-1185">Reference proteome</keyword>
<feature type="non-terminal residue" evidence="1">
    <location>
        <position position="1"/>
    </location>
</feature>
<protein>
    <submittedName>
        <fullName evidence="1">Uncharacterized protein</fullName>
    </submittedName>
</protein>
<dbReference type="AlphaFoldDB" id="A0AAD4T7C1"/>
<gene>
    <name evidence="1" type="ORF">MKW98_021193</name>
</gene>
<evidence type="ECO:0000313" key="2">
    <source>
        <dbReference type="Proteomes" id="UP001202328"/>
    </source>
</evidence>
<proteinExistence type="predicted"/>
<organism evidence="1 2">
    <name type="scientific">Papaver atlanticum</name>
    <dbReference type="NCBI Taxonomy" id="357466"/>
    <lineage>
        <taxon>Eukaryota</taxon>
        <taxon>Viridiplantae</taxon>
        <taxon>Streptophyta</taxon>
        <taxon>Embryophyta</taxon>
        <taxon>Tracheophyta</taxon>
        <taxon>Spermatophyta</taxon>
        <taxon>Magnoliopsida</taxon>
        <taxon>Ranunculales</taxon>
        <taxon>Papaveraceae</taxon>
        <taxon>Papaveroideae</taxon>
        <taxon>Papaver</taxon>
    </lineage>
</organism>
<sequence>LFDMRTVHQLQVCQQPGGSDDRTVTSTAFSSSDGLLFADIPMGIASYGILYSEGMKLVNDEGQLYVLRPILKYNMLGGSG</sequence>
<evidence type="ECO:0000313" key="1">
    <source>
        <dbReference type="EMBL" id="KAI3944735.1"/>
    </source>
</evidence>